<dbReference type="AlphaFoldDB" id="A0AA88A7H0"/>
<name>A0AA88A7H0_FICCA</name>
<dbReference type="Gramene" id="FCD_00020600-RA">
    <property type="protein sequence ID" value="FCD_00020600-RA:cds"/>
    <property type="gene ID" value="FCD_00020600"/>
</dbReference>
<comment type="caution">
    <text evidence="2">The sequence shown here is derived from an EMBL/GenBank/DDBJ whole genome shotgun (WGS) entry which is preliminary data.</text>
</comment>
<gene>
    <name evidence="2" type="ORF">TIFTF001_016275</name>
</gene>
<organism evidence="2 3">
    <name type="scientific">Ficus carica</name>
    <name type="common">Common fig</name>
    <dbReference type="NCBI Taxonomy" id="3494"/>
    <lineage>
        <taxon>Eukaryota</taxon>
        <taxon>Viridiplantae</taxon>
        <taxon>Streptophyta</taxon>
        <taxon>Embryophyta</taxon>
        <taxon>Tracheophyta</taxon>
        <taxon>Spermatophyta</taxon>
        <taxon>Magnoliopsida</taxon>
        <taxon>eudicotyledons</taxon>
        <taxon>Gunneridae</taxon>
        <taxon>Pentapetalae</taxon>
        <taxon>rosids</taxon>
        <taxon>fabids</taxon>
        <taxon>Rosales</taxon>
        <taxon>Moraceae</taxon>
        <taxon>Ficeae</taxon>
        <taxon>Ficus</taxon>
    </lineage>
</organism>
<sequence length="48" mass="5098">MRVGEGRRDGVVSKELEEWGGDDELGVGVGDVDLEQGRGHNDKLGCGD</sequence>
<keyword evidence="3" id="KW-1185">Reference proteome</keyword>
<proteinExistence type="predicted"/>
<feature type="compositionally biased region" description="Basic and acidic residues" evidence="1">
    <location>
        <begin position="1"/>
        <end position="17"/>
    </location>
</feature>
<evidence type="ECO:0000313" key="2">
    <source>
        <dbReference type="EMBL" id="GMN47090.1"/>
    </source>
</evidence>
<accession>A0AA88A7H0</accession>
<dbReference type="EMBL" id="BTGU01000024">
    <property type="protein sequence ID" value="GMN47090.1"/>
    <property type="molecule type" value="Genomic_DNA"/>
</dbReference>
<dbReference type="Proteomes" id="UP001187192">
    <property type="component" value="Unassembled WGS sequence"/>
</dbReference>
<feature type="region of interest" description="Disordered" evidence="1">
    <location>
        <begin position="1"/>
        <end position="48"/>
    </location>
</feature>
<evidence type="ECO:0000256" key="1">
    <source>
        <dbReference type="SAM" id="MobiDB-lite"/>
    </source>
</evidence>
<evidence type="ECO:0000313" key="3">
    <source>
        <dbReference type="Proteomes" id="UP001187192"/>
    </source>
</evidence>
<reference evidence="2" key="1">
    <citation type="submission" date="2023-07" db="EMBL/GenBank/DDBJ databases">
        <title>draft genome sequence of fig (Ficus carica).</title>
        <authorList>
            <person name="Takahashi T."/>
            <person name="Nishimura K."/>
        </authorList>
    </citation>
    <scope>NUCLEOTIDE SEQUENCE</scope>
</reference>
<protein>
    <submittedName>
        <fullName evidence="2">Uncharacterized protein</fullName>
    </submittedName>
</protein>
<feature type="compositionally biased region" description="Basic and acidic residues" evidence="1">
    <location>
        <begin position="35"/>
        <end position="48"/>
    </location>
</feature>